<evidence type="ECO:0000256" key="7">
    <source>
        <dbReference type="PIRSR" id="PIRSR602481-1"/>
    </source>
</evidence>
<dbReference type="InterPro" id="IPR043135">
    <property type="entry name" value="Fur_C"/>
</dbReference>
<dbReference type="PANTHER" id="PTHR33202">
    <property type="entry name" value="ZINC UPTAKE REGULATION PROTEIN"/>
    <property type="match status" value="1"/>
</dbReference>
<organism evidence="8 9">
    <name type="scientific">Maledivibacter halophilus</name>
    <dbReference type="NCBI Taxonomy" id="36842"/>
    <lineage>
        <taxon>Bacteria</taxon>
        <taxon>Bacillati</taxon>
        <taxon>Bacillota</taxon>
        <taxon>Clostridia</taxon>
        <taxon>Peptostreptococcales</taxon>
        <taxon>Caminicellaceae</taxon>
        <taxon>Maledivibacter</taxon>
    </lineage>
</organism>
<dbReference type="GO" id="GO:0045892">
    <property type="term" value="P:negative regulation of DNA-templated transcription"/>
    <property type="evidence" value="ECO:0007669"/>
    <property type="project" value="TreeGrafter"/>
</dbReference>
<keyword evidence="3 7" id="KW-0862">Zinc</keyword>
<feature type="binding site" evidence="7">
    <location>
        <position position="140"/>
    </location>
    <ligand>
        <name>Zn(2+)</name>
        <dbReference type="ChEBI" id="CHEBI:29105"/>
    </ligand>
</feature>
<comment type="similarity">
    <text evidence="1">Belongs to the Fur family.</text>
</comment>
<name>A0A1T5LYH8_9FIRM</name>
<dbReference type="GO" id="GO:1900376">
    <property type="term" value="P:regulation of secondary metabolite biosynthetic process"/>
    <property type="evidence" value="ECO:0007669"/>
    <property type="project" value="TreeGrafter"/>
</dbReference>
<dbReference type="InterPro" id="IPR036388">
    <property type="entry name" value="WH-like_DNA-bd_sf"/>
</dbReference>
<keyword evidence="7" id="KW-0479">Metal-binding</keyword>
<evidence type="ECO:0000313" key="9">
    <source>
        <dbReference type="Proteomes" id="UP000190285"/>
    </source>
</evidence>
<dbReference type="Gene3D" id="3.30.1490.190">
    <property type="match status" value="1"/>
</dbReference>
<dbReference type="SUPFAM" id="SSF46785">
    <property type="entry name" value="Winged helix' DNA-binding domain"/>
    <property type="match status" value="1"/>
</dbReference>
<reference evidence="8 9" key="1">
    <citation type="submission" date="2017-02" db="EMBL/GenBank/DDBJ databases">
        <authorList>
            <person name="Peterson S.W."/>
        </authorList>
    </citation>
    <scope>NUCLEOTIDE SEQUENCE [LARGE SCALE GENOMIC DNA]</scope>
    <source>
        <strain evidence="8 9">M1</strain>
    </source>
</reference>
<proteinExistence type="inferred from homology"/>
<dbReference type="RefSeq" id="WP_079493349.1">
    <property type="nucleotide sequence ID" value="NZ_FUZT01000009.1"/>
</dbReference>
<dbReference type="InterPro" id="IPR002481">
    <property type="entry name" value="FUR"/>
</dbReference>
<keyword evidence="6" id="KW-0804">Transcription</keyword>
<dbReference type="AlphaFoldDB" id="A0A1T5LYH8"/>
<evidence type="ECO:0000256" key="2">
    <source>
        <dbReference type="ARBA" id="ARBA00022491"/>
    </source>
</evidence>
<keyword evidence="9" id="KW-1185">Reference proteome</keyword>
<dbReference type="EMBL" id="FUZT01000009">
    <property type="protein sequence ID" value="SKC81056.1"/>
    <property type="molecule type" value="Genomic_DNA"/>
</dbReference>
<evidence type="ECO:0000256" key="1">
    <source>
        <dbReference type="ARBA" id="ARBA00007957"/>
    </source>
</evidence>
<dbReference type="GO" id="GO:0008270">
    <property type="term" value="F:zinc ion binding"/>
    <property type="evidence" value="ECO:0007669"/>
    <property type="project" value="TreeGrafter"/>
</dbReference>
<evidence type="ECO:0000256" key="4">
    <source>
        <dbReference type="ARBA" id="ARBA00023015"/>
    </source>
</evidence>
<dbReference type="Proteomes" id="UP000190285">
    <property type="component" value="Unassembled WGS sequence"/>
</dbReference>
<gene>
    <name evidence="8" type="ORF">SAMN02194393_03535</name>
</gene>
<keyword evidence="2" id="KW-0678">Repressor</keyword>
<keyword evidence="4" id="KW-0805">Transcription regulation</keyword>
<keyword evidence="5" id="KW-0238">DNA-binding</keyword>
<dbReference type="Pfam" id="PF01475">
    <property type="entry name" value="FUR"/>
    <property type="match status" value="1"/>
</dbReference>
<dbReference type="Gene3D" id="1.10.10.10">
    <property type="entry name" value="Winged helix-like DNA-binding domain superfamily/Winged helix DNA-binding domain"/>
    <property type="match status" value="1"/>
</dbReference>
<evidence type="ECO:0000313" key="8">
    <source>
        <dbReference type="EMBL" id="SKC81056.1"/>
    </source>
</evidence>
<sequence>MDLQVNNAIKELMGKNDVRITNQRKRVLEILIENKDKHISVEEIYSLSKKKGNVIALPTIYRTMDILERIGTVIKHDFGDGAAKYEFFMKEEENHHHLICEKCGKIIEISNALQDDLDERILNENGFLCEKKQLKIYGYCKECINVLNE</sequence>
<dbReference type="STRING" id="36842.SAMN02194393_03535"/>
<feature type="binding site" evidence="7">
    <location>
        <position position="100"/>
    </location>
    <ligand>
        <name>Zn(2+)</name>
        <dbReference type="ChEBI" id="CHEBI:29105"/>
    </ligand>
</feature>
<dbReference type="GO" id="GO:0003700">
    <property type="term" value="F:DNA-binding transcription factor activity"/>
    <property type="evidence" value="ECO:0007669"/>
    <property type="project" value="InterPro"/>
</dbReference>
<comment type="cofactor">
    <cofactor evidence="7">
        <name>Zn(2+)</name>
        <dbReference type="ChEBI" id="CHEBI:29105"/>
    </cofactor>
    <text evidence="7">Binds 1 zinc ion per subunit.</text>
</comment>
<evidence type="ECO:0000256" key="6">
    <source>
        <dbReference type="ARBA" id="ARBA00023163"/>
    </source>
</evidence>
<dbReference type="GO" id="GO:0000976">
    <property type="term" value="F:transcription cis-regulatory region binding"/>
    <property type="evidence" value="ECO:0007669"/>
    <property type="project" value="TreeGrafter"/>
</dbReference>
<accession>A0A1T5LYH8</accession>
<feature type="binding site" evidence="7">
    <location>
        <position position="103"/>
    </location>
    <ligand>
        <name>Zn(2+)</name>
        <dbReference type="ChEBI" id="CHEBI:29105"/>
    </ligand>
</feature>
<evidence type="ECO:0000256" key="5">
    <source>
        <dbReference type="ARBA" id="ARBA00023125"/>
    </source>
</evidence>
<dbReference type="PANTHER" id="PTHR33202:SF7">
    <property type="entry name" value="FERRIC UPTAKE REGULATION PROTEIN"/>
    <property type="match status" value="1"/>
</dbReference>
<protein>
    <submittedName>
        <fullName evidence="8">Fur family transcriptional regulator, ferric uptake regulator</fullName>
    </submittedName>
</protein>
<dbReference type="CDD" id="cd07153">
    <property type="entry name" value="Fur_like"/>
    <property type="match status" value="1"/>
</dbReference>
<dbReference type="InterPro" id="IPR036390">
    <property type="entry name" value="WH_DNA-bd_sf"/>
</dbReference>
<feature type="binding site" evidence="7">
    <location>
        <position position="143"/>
    </location>
    <ligand>
        <name>Zn(2+)</name>
        <dbReference type="ChEBI" id="CHEBI:29105"/>
    </ligand>
</feature>
<evidence type="ECO:0000256" key="3">
    <source>
        <dbReference type="ARBA" id="ARBA00022833"/>
    </source>
</evidence>
<dbReference type="OrthoDB" id="8659436at2"/>